<dbReference type="EMBL" id="CP151406">
    <property type="protein sequence ID" value="WZJ20107.1"/>
    <property type="molecule type" value="Genomic_DNA"/>
</dbReference>
<keyword evidence="3" id="KW-1185">Reference proteome</keyword>
<dbReference type="PROSITE" id="PS51257">
    <property type="entry name" value="PROKAR_LIPOPROTEIN"/>
    <property type="match status" value="1"/>
</dbReference>
<sequence length="529" mass="58301">MPYWLRRLSFLPALLGILILAGCERATEQAAENTLTVLAGSELKDVEPLLPQLEAATGVRLKFEYSGTLDGVERLQGEESFDTAWFSHAKYLMLEPKARARVRASEKIMLSPVAVGVKADRFKALGWERQPDLGWKEIARAAEAGRFRFAMTNPTSSNSGFSALMGVAAAFSGKADALTEADVERLDLSGLFKGHQLTAGSSGWLAEAYAEGNAPLDGMINYESVLLAHNATPGAVPMRIVYPKDGILTADYPLLLLDEQKRAAYEKVVAWLKGETAQTWLMRETRRRPVNPAVAADRTLFPEVLLGELSFPARIEVIDRLLLSYLGRQRRPSHAFFVLDISGSMEGERLNGLRAALIGLAGGDATLTGRFARFQNRERITLIPFSSRVEHDLVLAADMGDSPQSNERTLARLRDHAQALHTRGGTALYDAIVEAYRQTEVAMRDNPDRYYTIVAMTDGQSNEGMSLEKFRTLHAGLPESLRQVRVFTVLFGNGNAEELTALAELTGGRMFDSRKIGLSSMFKAIRGYQ</sequence>
<evidence type="ECO:0000313" key="3">
    <source>
        <dbReference type="Proteomes" id="UP001479520"/>
    </source>
</evidence>
<dbReference type="Pfam" id="PF13531">
    <property type="entry name" value="SBP_bac_11"/>
    <property type="match status" value="1"/>
</dbReference>
<dbReference type="InterPro" id="IPR050682">
    <property type="entry name" value="ModA/WtpA"/>
</dbReference>
<evidence type="ECO:0000313" key="2">
    <source>
        <dbReference type="EMBL" id="WZJ20107.1"/>
    </source>
</evidence>
<dbReference type="CDD" id="cd00198">
    <property type="entry name" value="vWFA"/>
    <property type="match status" value="1"/>
</dbReference>
<reference evidence="2 3" key="1">
    <citation type="submission" date="2024-04" db="EMBL/GenBank/DDBJ databases">
        <title>Dissimilatory iodate-reducing microorganisms contribute to the enrichment of iodine in groundwater.</title>
        <authorList>
            <person name="Jiang Z."/>
        </authorList>
    </citation>
    <scope>NUCLEOTIDE SEQUENCE [LARGE SCALE GENOMIC DNA]</scope>
    <source>
        <strain evidence="2 3">NCP973</strain>
    </source>
</reference>
<dbReference type="Proteomes" id="UP001479520">
    <property type="component" value="Chromosome"/>
</dbReference>
<dbReference type="Pfam" id="PF00092">
    <property type="entry name" value="VWA"/>
    <property type="match status" value="1"/>
</dbReference>
<dbReference type="Gene3D" id="3.40.190.10">
    <property type="entry name" value="Periplasmic binding protein-like II"/>
    <property type="match status" value="2"/>
</dbReference>
<organism evidence="2 3">
    <name type="scientific">Azonexus hydrophilus</name>
    <dbReference type="NCBI Taxonomy" id="418702"/>
    <lineage>
        <taxon>Bacteria</taxon>
        <taxon>Pseudomonadati</taxon>
        <taxon>Pseudomonadota</taxon>
        <taxon>Betaproteobacteria</taxon>
        <taxon>Rhodocyclales</taxon>
        <taxon>Azonexaceae</taxon>
        <taxon>Azonexus</taxon>
    </lineage>
</organism>
<dbReference type="SUPFAM" id="SSF53300">
    <property type="entry name" value="vWA-like"/>
    <property type="match status" value="1"/>
</dbReference>
<feature type="domain" description="VWFA" evidence="1">
    <location>
        <begin position="334"/>
        <end position="529"/>
    </location>
</feature>
<dbReference type="SMART" id="SM00327">
    <property type="entry name" value="VWA"/>
    <property type="match status" value="1"/>
</dbReference>
<accession>A0ABZ2XDS5</accession>
<proteinExistence type="predicted"/>
<dbReference type="SUPFAM" id="SSF53850">
    <property type="entry name" value="Periplasmic binding protein-like II"/>
    <property type="match status" value="1"/>
</dbReference>
<dbReference type="RefSeq" id="WP_341742948.1">
    <property type="nucleotide sequence ID" value="NZ_CP151406.1"/>
</dbReference>
<dbReference type="InterPro" id="IPR002035">
    <property type="entry name" value="VWF_A"/>
</dbReference>
<evidence type="ECO:0000259" key="1">
    <source>
        <dbReference type="PROSITE" id="PS50234"/>
    </source>
</evidence>
<dbReference type="PROSITE" id="PS50234">
    <property type="entry name" value="VWFA"/>
    <property type="match status" value="1"/>
</dbReference>
<dbReference type="Gene3D" id="3.40.50.410">
    <property type="entry name" value="von Willebrand factor, type A domain"/>
    <property type="match status" value="1"/>
</dbReference>
<gene>
    <name evidence="2" type="ORF">AADV58_09035</name>
</gene>
<dbReference type="InterPro" id="IPR036465">
    <property type="entry name" value="vWFA_dom_sf"/>
</dbReference>
<dbReference type="PANTHER" id="PTHR30632:SF0">
    <property type="entry name" value="SULFATE-BINDING PROTEIN"/>
    <property type="match status" value="1"/>
</dbReference>
<name>A0ABZ2XDS5_9RHOO</name>
<protein>
    <submittedName>
        <fullName evidence="2">VWA domain-containing protein</fullName>
    </submittedName>
</protein>
<dbReference type="PANTHER" id="PTHR30632">
    <property type="entry name" value="MOLYBDATE-BINDING PERIPLASMIC PROTEIN"/>
    <property type="match status" value="1"/>
</dbReference>